<dbReference type="OrthoDB" id="9768004at2"/>
<sequence length="277" mass="29772">MPVRFIAAGFASAALVSFIQGFAPPPDGPETVRIAHASVAYREPGDFLRDGAPVNGPRREIRADTPFEIMKRQVTRGEYDSCVAGGGCRALDGGGDADLPAVGASFVDAMRYAAWLSGTTGALYRLPTDREWAIAAGTRFRDDAYTEVSDPKNPSKRWLALYDAEAAGEEAVDPTPRPAGAFGANERGLLDMAGNVWEWTSTCFVRHRTDSLTGAASEHENCGIRVAEGRHRAYLPTFIRDPKAGACSVGLPPANLGIRLVREERSGLDGLRNFLGF</sequence>
<dbReference type="InterPro" id="IPR042095">
    <property type="entry name" value="SUMF_sf"/>
</dbReference>
<evidence type="ECO:0000259" key="1">
    <source>
        <dbReference type="Pfam" id="PF03781"/>
    </source>
</evidence>
<protein>
    <submittedName>
        <fullName evidence="2">Formylglycine-generating enzyme family protein</fullName>
    </submittedName>
</protein>
<reference evidence="2" key="1">
    <citation type="submission" date="2019-03" db="EMBL/GenBank/DDBJ databases">
        <title>Afifella sp. nov., isolated from activated sludge.</title>
        <authorList>
            <person name="Li Q."/>
            <person name="Liu Y."/>
        </authorList>
    </citation>
    <scope>NUCLEOTIDE SEQUENCE</scope>
    <source>
        <strain evidence="2">L72</strain>
    </source>
</reference>
<organism evidence="2 3">
    <name type="scientific">Propylenella binzhouense</name>
    <dbReference type="NCBI Taxonomy" id="2555902"/>
    <lineage>
        <taxon>Bacteria</taxon>
        <taxon>Pseudomonadati</taxon>
        <taxon>Pseudomonadota</taxon>
        <taxon>Alphaproteobacteria</taxon>
        <taxon>Hyphomicrobiales</taxon>
        <taxon>Propylenellaceae</taxon>
        <taxon>Propylenella</taxon>
    </lineage>
</organism>
<feature type="domain" description="Sulfatase-modifying factor enzyme-like" evidence="1">
    <location>
        <begin position="29"/>
        <end position="262"/>
    </location>
</feature>
<accession>A0A964T5T7</accession>
<dbReference type="Pfam" id="PF03781">
    <property type="entry name" value="FGE-sulfatase"/>
    <property type="match status" value="1"/>
</dbReference>
<dbReference type="PANTHER" id="PTHR23150">
    <property type="entry name" value="SULFATASE MODIFYING FACTOR 1, 2"/>
    <property type="match status" value="1"/>
</dbReference>
<dbReference type="InterPro" id="IPR005532">
    <property type="entry name" value="SUMF_dom"/>
</dbReference>
<dbReference type="AlphaFoldDB" id="A0A964T5T7"/>
<evidence type="ECO:0000313" key="2">
    <source>
        <dbReference type="EMBL" id="MYZ49066.1"/>
    </source>
</evidence>
<gene>
    <name evidence="2" type="ORF">E4O86_15220</name>
</gene>
<dbReference type="EMBL" id="SPKJ01000058">
    <property type="protein sequence ID" value="MYZ49066.1"/>
    <property type="molecule type" value="Genomic_DNA"/>
</dbReference>
<dbReference type="InterPro" id="IPR016187">
    <property type="entry name" value="CTDL_fold"/>
</dbReference>
<evidence type="ECO:0000313" key="3">
    <source>
        <dbReference type="Proteomes" id="UP000773614"/>
    </source>
</evidence>
<dbReference type="SUPFAM" id="SSF56436">
    <property type="entry name" value="C-type lectin-like"/>
    <property type="match status" value="1"/>
</dbReference>
<dbReference type="Proteomes" id="UP000773614">
    <property type="component" value="Unassembled WGS sequence"/>
</dbReference>
<dbReference type="Gene3D" id="3.90.1580.10">
    <property type="entry name" value="paralog of FGE (formylglycine-generating enzyme)"/>
    <property type="match status" value="1"/>
</dbReference>
<dbReference type="InterPro" id="IPR051043">
    <property type="entry name" value="Sulfatase_Mod_Factor_Kinase"/>
</dbReference>
<keyword evidence="3" id="KW-1185">Reference proteome</keyword>
<dbReference type="GO" id="GO:0120147">
    <property type="term" value="F:formylglycine-generating oxidase activity"/>
    <property type="evidence" value="ECO:0007669"/>
    <property type="project" value="TreeGrafter"/>
</dbReference>
<name>A0A964T5T7_9HYPH</name>
<dbReference type="PANTHER" id="PTHR23150:SF19">
    <property type="entry name" value="FORMYLGLYCINE-GENERATING ENZYME"/>
    <property type="match status" value="1"/>
</dbReference>
<comment type="caution">
    <text evidence="2">The sequence shown here is derived from an EMBL/GenBank/DDBJ whole genome shotgun (WGS) entry which is preliminary data.</text>
</comment>
<proteinExistence type="predicted"/>